<dbReference type="OrthoDB" id="8654642at2"/>
<proteinExistence type="predicted"/>
<protein>
    <submittedName>
        <fullName evidence="6">Putative transcriptional regulator</fullName>
    </submittedName>
</protein>
<organism evidence="6 7">
    <name type="scientific">Bordetella bronchiseptica 253</name>
    <dbReference type="NCBI Taxonomy" id="568707"/>
    <lineage>
        <taxon>Bacteria</taxon>
        <taxon>Pseudomonadati</taxon>
        <taxon>Pseudomonadota</taxon>
        <taxon>Betaproteobacteria</taxon>
        <taxon>Burkholderiales</taxon>
        <taxon>Alcaligenaceae</taxon>
        <taxon>Bordetella</taxon>
    </lineage>
</organism>
<keyword evidence="1" id="KW-0805">Transcription regulation</keyword>
<dbReference type="InterPro" id="IPR036390">
    <property type="entry name" value="WH_DNA-bd_sf"/>
</dbReference>
<evidence type="ECO:0000256" key="1">
    <source>
        <dbReference type="ARBA" id="ARBA00023015"/>
    </source>
</evidence>
<dbReference type="PANTHER" id="PTHR33164">
    <property type="entry name" value="TRANSCRIPTIONAL REGULATOR, MARR FAMILY"/>
    <property type="match status" value="1"/>
</dbReference>
<sequence>MSRPAACLQDMLMYRLYQAWSQSNPVFVRLCEGRYGITRREWRILAAAVEHGRMTSAALAAAASLDLVRTSRTVGALCRKGWLQREHGLSDRRVVHIEATEAGLAHYQAVLPAVAQLNDLLAESLDPAEIDQLRDLLARIEARGRAMAAGNLIAEKADRRAGGTRRPRETGPHPR</sequence>
<dbReference type="Pfam" id="PF01047">
    <property type="entry name" value="MarR"/>
    <property type="match status" value="1"/>
</dbReference>
<name>A0A0C6P5X8_BORBO</name>
<dbReference type="InterPro" id="IPR039422">
    <property type="entry name" value="MarR/SlyA-like"/>
</dbReference>
<dbReference type="PRINTS" id="PR00598">
    <property type="entry name" value="HTHMARR"/>
</dbReference>
<dbReference type="SMART" id="SM00347">
    <property type="entry name" value="HTH_MARR"/>
    <property type="match status" value="1"/>
</dbReference>
<accession>A0A0C6P5X8</accession>
<gene>
    <name evidence="6" type="ORF">BN112_1729</name>
</gene>
<evidence type="ECO:0000313" key="6">
    <source>
        <dbReference type="EMBL" id="CCJ53646.1"/>
    </source>
</evidence>
<dbReference type="InterPro" id="IPR036388">
    <property type="entry name" value="WH-like_DNA-bd_sf"/>
</dbReference>
<feature type="region of interest" description="Disordered" evidence="4">
    <location>
        <begin position="154"/>
        <end position="175"/>
    </location>
</feature>
<dbReference type="GO" id="GO:0006950">
    <property type="term" value="P:response to stress"/>
    <property type="evidence" value="ECO:0007669"/>
    <property type="project" value="TreeGrafter"/>
</dbReference>
<dbReference type="KEGG" id="bbh:BN112_1729"/>
<evidence type="ECO:0000256" key="3">
    <source>
        <dbReference type="ARBA" id="ARBA00023163"/>
    </source>
</evidence>
<evidence type="ECO:0000256" key="4">
    <source>
        <dbReference type="SAM" id="MobiDB-lite"/>
    </source>
</evidence>
<dbReference type="HOGENOM" id="CLU_083287_8_0_4"/>
<keyword evidence="2" id="KW-0238">DNA-binding</keyword>
<dbReference type="GO" id="GO:0003677">
    <property type="term" value="F:DNA binding"/>
    <property type="evidence" value="ECO:0007669"/>
    <property type="project" value="UniProtKB-KW"/>
</dbReference>
<dbReference type="AlphaFoldDB" id="A0A0C6P5X8"/>
<dbReference type="InterPro" id="IPR000835">
    <property type="entry name" value="HTH_MarR-typ"/>
</dbReference>
<dbReference type="Proteomes" id="UP000007564">
    <property type="component" value="Chromosome"/>
</dbReference>
<dbReference type="SUPFAM" id="SSF46785">
    <property type="entry name" value="Winged helix' DNA-binding domain"/>
    <property type="match status" value="1"/>
</dbReference>
<feature type="compositionally biased region" description="Basic and acidic residues" evidence="4">
    <location>
        <begin position="155"/>
        <end position="175"/>
    </location>
</feature>
<keyword evidence="3" id="KW-0804">Transcription</keyword>
<feature type="domain" description="HTH marR-type" evidence="5">
    <location>
        <begin position="9"/>
        <end position="142"/>
    </location>
</feature>
<evidence type="ECO:0000259" key="5">
    <source>
        <dbReference type="PROSITE" id="PS50995"/>
    </source>
</evidence>
<evidence type="ECO:0000256" key="2">
    <source>
        <dbReference type="ARBA" id="ARBA00023125"/>
    </source>
</evidence>
<dbReference type="PANTHER" id="PTHR33164:SF64">
    <property type="entry name" value="TRANSCRIPTIONAL REGULATOR SLYA"/>
    <property type="match status" value="1"/>
</dbReference>
<dbReference type="EMBL" id="HE965806">
    <property type="protein sequence ID" value="CCJ53646.1"/>
    <property type="molecule type" value="Genomic_DNA"/>
</dbReference>
<dbReference type="PROSITE" id="PS50995">
    <property type="entry name" value="HTH_MARR_2"/>
    <property type="match status" value="1"/>
</dbReference>
<dbReference type="GeneID" id="93204113"/>
<evidence type="ECO:0000313" key="7">
    <source>
        <dbReference type="Proteomes" id="UP000007564"/>
    </source>
</evidence>
<reference evidence="6 7" key="1">
    <citation type="journal article" date="2012" name="BMC Genomics">
        <title>Comparative genomics of the classical Bordetella subspecies: the evolution and exchange of virulence-associated diversity amongst closely related pathogens.</title>
        <authorList>
            <person name="Park J."/>
            <person name="Zhang Y."/>
            <person name="Buboltz A.M."/>
            <person name="Zhang X."/>
            <person name="Schuster S.C."/>
            <person name="Ahuja U."/>
            <person name="Liu M."/>
            <person name="Miller J.F."/>
            <person name="Sebaihia M."/>
            <person name="Bentley S.D."/>
            <person name="Parkhill J."/>
            <person name="Harvill E.T."/>
        </authorList>
    </citation>
    <scope>NUCLEOTIDE SEQUENCE [LARGE SCALE GENOMIC DNA]</scope>
    <source>
        <strain evidence="6 7">253</strain>
    </source>
</reference>
<dbReference type="Gene3D" id="1.10.10.10">
    <property type="entry name" value="Winged helix-like DNA-binding domain superfamily/Winged helix DNA-binding domain"/>
    <property type="match status" value="1"/>
</dbReference>
<dbReference type="GO" id="GO:0003700">
    <property type="term" value="F:DNA-binding transcription factor activity"/>
    <property type="evidence" value="ECO:0007669"/>
    <property type="project" value="InterPro"/>
</dbReference>
<dbReference type="RefSeq" id="WP_003810097.1">
    <property type="nucleotide sequence ID" value="NC_019382.1"/>
</dbReference>